<dbReference type="EMBL" id="ML002587">
    <property type="protein sequence ID" value="RKP36838.1"/>
    <property type="molecule type" value="Genomic_DNA"/>
</dbReference>
<organism evidence="2 3">
    <name type="scientific">Dimargaris cristalligena</name>
    <dbReference type="NCBI Taxonomy" id="215637"/>
    <lineage>
        <taxon>Eukaryota</taxon>
        <taxon>Fungi</taxon>
        <taxon>Fungi incertae sedis</taxon>
        <taxon>Zoopagomycota</taxon>
        <taxon>Kickxellomycotina</taxon>
        <taxon>Dimargaritomycetes</taxon>
        <taxon>Dimargaritales</taxon>
        <taxon>Dimargaritaceae</taxon>
        <taxon>Dimargaris</taxon>
    </lineage>
</organism>
<feature type="non-terminal residue" evidence="2">
    <location>
        <position position="603"/>
    </location>
</feature>
<proteinExistence type="predicted"/>
<evidence type="ECO:0000313" key="3">
    <source>
        <dbReference type="Proteomes" id="UP000268162"/>
    </source>
</evidence>
<keyword evidence="3" id="KW-1185">Reference proteome</keyword>
<evidence type="ECO:0000313" key="2">
    <source>
        <dbReference type="EMBL" id="RKP36838.1"/>
    </source>
</evidence>
<gene>
    <name evidence="2" type="ORF">BJ085DRAFT_38859</name>
</gene>
<dbReference type="AlphaFoldDB" id="A0A4P9ZUB8"/>
<protein>
    <submittedName>
        <fullName evidence="2">Uncharacterized protein</fullName>
    </submittedName>
</protein>
<dbReference type="Proteomes" id="UP000268162">
    <property type="component" value="Unassembled WGS sequence"/>
</dbReference>
<accession>A0A4P9ZUB8</accession>
<reference evidence="3" key="1">
    <citation type="journal article" date="2018" name="Nat. Microbiol.">
        <title>Leveraging single-cell genomics to expand the fungal tree of life.</title>
        <authorList>
            <person name="Ahrendt S.R."/>
            <person name="Quandt C.A."/>
            <person name="Ciobanu D."/>
            <person name="Clum A."/>
            <person name="Salamov A."/>
            <person name="Andreopoulos B."/>
            <person name="Cheng J.F."/>
            <person name="Woyke T."/>
            <person name="Pelin A."/>
            <person name="Henrissat B."/>
            <person name="Reynolds N.K."/>
            <person name="Benny G.L."/>
            <person name="Smith M.E."/>
            <person name="James T.Y."/>
            <person name="Grigoriev I.V."/>
        </authorList>
    </citation>
    <scope>NUCLEOTIDE SEQUENCE [LARGE SCALE GENOMIC DNA]</scope>
    <source>
        <strain evidence="3">RSA 468</strain>
    </source>
</reference>
<evidence type="ECO:0000256" key="1">
    <source>
        <dbReference type="SAM" id="MobiDB-lite"/>
    </source>
</evidence>
<dbReference type="PANTHER" id="PTHR38644:SF1">
    <property type="entry name" value="EXPRESSED PROTEIN"/>
    <property type="match status" value="1"/>
</dbReference>
<sequence>MSFPFVRDLSNHAHRPSSNSLGLYRQVAAATTSWPSPPVHDFSNGHRSYSEPPSAADLAVPSSPATLGQPQPRWETLLQRLQHCQDFVGSTATHLKAVSLARERLQAPELRVGLVALSNTSLPNLLCALFDNPLHDSTVRDGLRNLDYSSTGKPIRFRYGPSLSATESTKYVDIALPAECLQQQTVELTVIPSLNRAAEIESDLVHRFDMFAILHNARDLHWTPSEQRLVQIILTYRPSAVLLQDHVEAFYGPSGAAPPAIPLETTQAILAALAAQGQSLMEALRPTKKSPMSSLSDYDSGVASSKMLPTGSVRALPFSSQLATQAQLTLRESPQNSPLFQRLWTLSNAAQLRSFFKDEQSLASSPAVGKMRTLNAQNTLYQAAGELRSTVSTMNQVFHSLVGKMDQLQARLNQQYSPALDRSLDEDLETIGADLTRTQQQVQETLRRLSFWTIFTHPTLVSEQLLEALQSNYLRDTELRMVYTSGRINTRLDDLVREVQADWTTHAPLFNQWLQWRQSVPTAAAEGSEADQGHLTQAAQLTQVRDQLAQWVNPPRGDIIDPFFLSHWVWRWQTQSAQLPTVELVTGQIERSSLQGGLMQVAA</sequence>
<dbReference type="PANTHER" id="PTHR38644">
    <property type="entry name" value="EXPRESSED PROTEIN"/>
    <property type="match status" value="1"/>
</dbReference>
<name>A0A4P9ZUB8_9FUNG</name>
<feature type="region of interest" description="Disordered" evidence="1">
    <location>
        <begin position="35"/>
        <end position="70"/>
    </location>
</feature>